<accession>A0A5R9GPZ9</accession>
<dbReference type="AlphaFoldDB" id="A0A5R9GPZ9"/>
<reference evidence="1 2" key="1">
    <citation type="journal article" date="2019" name="Appl. Environ. Microbiol.">
        <title>Environmental Evidence and Genomic Insight of Iron-oxidizing Bacteria Preference Towards More Corrosion Resistant Stainless Steel at Higher Salinities.</title>
        <authorList>
            <person name="Garrison C.E."/>
            <person name="Price K.A."/>
            <person name="Field E.K."/>
        </authorList>
    </citation>
    <scope>NUCLEOTIDE SEQUENCE [LARGE SCALE GENOMIC DNA]</scope>
    <source>
        <strain evidence="1 2">P3</strain>
    </source>
</reference>
<gene>
    <name evidence="1" type="ORF">FEF65_10010</name>
</gene>
<organism evidence="1 2">
    <name type="scientific">Mariprofundus erugo</name>
    <dbReference type="NCBI Taxonomy" id="2528639"/>
    <lineage>
        <taxon>Bacteria</taxon>
        <taxon>Pseudomonadati</taxon>
        <taxon>Pseudomonadota</taxon>
        <taxon>Candidatius Mariprofundia</taxon>
        <taxon>Mariprofundales</taxon>
        <taxon>Mariprofundaceae</taxon>
        <taxon>Mariprofundus</taxon>
    </lineage>
</organism>
<dbReference type="RefSeq" id="WP_138239674.1">
    <property type="nucleotide sequence ID" value="NZ_VBRY01000009.1"/>
</dbReference>
<protein>
    <submittedName>
        <fullName evidence="1">Uncharacterized protein</fullName>
    </submittedName>
</protein>
<name>A0A5R9GPZ9_9PROT</name>
<dbReference type="EMBL" id="VBRY01000009">
    <property type="protein sequence ID" value="TLS66493.1"/>
    <property type="molecule type" value="Genomic_DNA"/>
</dbReference>
<comment type="caution">
    <text evidence="1">The sequence shown here is derived from an EMBL/GenBank/DDBJ whole genome shotgun (WGS) entry which is preliminary data.</text>
</comment>
<evidence type="ECO:0000313" key="2">
    <source>
        <dbReference type="Proteomes" id="UP000306585"/>
    </source>
</evidence>
<sequence>MSIILKIPDMDDNKLLVLFHNALRKKEQGDSRAESVLDAVQSEWKLRLEQAKLGKYKATMPEEGMLKTFGYCVGSSGVVDSAVRQKLLVVIFKSDLPVVGSPAYTLEWGEKLSKERMNKMRKTLIGFIANNRYPTQALAREHWKEDLEFIEKALPPLLQ</sequence>
<evidence type="ECO:0000313" key="1">
    <source>
        <dbReference type="EMBL" id="TLS66493.1"/>
    </source>
</evidence>
<proteinExistence type="predicted"/>
<keyword evidence="2" id="KW-1185">Reference proteome</keyword>
<dbReference type="Proteomes" id="UP000306585">
    <property type="component" value="Unassembled WGS sequence"/>
</dbReference>